<organism evidence="2 3">
    <name type="scientific">Tetranychus urticae</name>
    <name type="common">Two-spotted spider mite</name>
    <dbReference type="NCBI Taxonomy" id="32264"/>
    <lineage>
        <taxon>Eukaryota</taxon>
        <taxon>Metazoa</taxon>
        <taxon>Ecdysozoa</taxon>
        <taxon>Arthropoda</taxon>
        <taxon>Chelicerata</taxon>
        <taxon>Arachnida</taxon>
        <taxon>Acari</taxon>
        <taxon>Acariformes</taxon>
        <taxon>Trombidiformes</taxon>
        <taxon>Prostigmata</taxon>
        <taxon>Eleutherengona</taxon>
        <taxon>Raphignathae</taxon>
        <taxon>Tetranychoidea</taxon>
        <taxon>Tetranychidae</taxon>
        <taxon>Tetranychus</taxon>
    </lineage>
</organism>
<feature type="region of interest" description="Disordered" evidence="1">
    <location>
        <begin position="1"/>
        <end position="51"/>
    </location>
</feature>
<reference evidence="3" key="1">
    <citation type="submission" date="2011-08" db="EMBL/GenBank/DDBJ databases">
        <authorList>
            <person name="Rombauts S."/>
        </authorList>
    </citation>
    <scope>NUCLEOTIDE SEQUENCE</scope>
    <source>
        <strain evidence="3">London</strain>
    </source>
</reference>
<reference evidence="2" key="2">
    <citation type="submission" date="2015-06" db="UniProtKB">
        <authorList>
            <consortium name="EnsemblMetazoa"/>
        </authorList>
    </citation>
    <scope>IDENTIFICATION</scope>
</reference>
<protein>
    <submittedName>
        <fullName evidence="2">Uncharacterized protein</fullName>
    </submittedName>
</protein>
<sequence>MRKSSSCTHRSTAPKDSYRSKGSGSTHGITTTTTSSVAPTSSTLSRSSSTALPTKTIFNDSSQANEIIDAESENYLTGKTGEEINFNYEIESQTHKRVKINGKWGTLTTIKWKNTLMLTHDVVVDREKLKGARYGLPPESRKLVMASDMNREFKPQPGELYCRYCLFQFLEKEELKQHEREDCQCPGGPKHVCISTCPKNCSSADPFITTDISEDRIDEKMPKKKKRV</sequence>
<proteinExistence type="predicted"/>
<dbReference type="HOGENOM" id="CLU_1216152_0_0_1"/>
<keyword evidence="3" id="KW-1185">Reference proteome</keyword>
<feature type="compositionally biased region" description="Low complexity" evidence="1">
    <location>
        <begin position="20"/>
        <end position="50"/>
    </location>
</feature>
<evidence type="ECO:0000256" key="1">
    <source>
        <dbReference type="SAM" id="MobiDB-lite"/>
    </source>
</evidence>
<feature type="compositionally biased region" description="Polar residues" evidence="1">
    <location>
        <begin position="1"/>
        <end position="11"/>
    </location>
</feature>
<dbReference type="Proteomes" id="UP000015104">
    <property type="component" value="Unassembled WGS sequence"/>
</dbReference>
<dbReference type="AlphaFoldDB" id="T1KJH3"/>
<accession>T1KJH3</accession>
<name>T1KJH3_TETUR</name>
<evidence type="ECO:0000313" key="3">
    <source>
        <dbReference type="Proteomes" id="UP000015104"/>
    </source>
</evidence>
<dbReference type="EnsemblMetazoa" id="tetur138g00010.1">
    <property type="protein sequence ID" value="tetur138g00010.1"/>
    <property type="gene ID" value="tetur138g00010"/>
</dbReference>
<evidence type="ECO:0000313" key="2">
    <source>
        <dbReference type="EnsemblMetazoa" id="tetur138g00010.1"/>
    </source>
</evidence>
<dbReference type="EMBL" id="CAEY01000155">
    <property type="status" value="NOT_ANNOTATED_CDS"/>
    <property type="molecule type" value="Genomic_DNA"/>
</dbReference>